<dbReference type="NCBIfam" id="TIGR02444">
    <property type="entry name" value="TIGR02444 family protein"/>
    <property type="match status" value="1"/>
</dbReference>
<reference evidence="2" key="1">
    <citation type="journal article" date="2019" name="Int. J. Syst. Evol. Microbiol.">
        <title>The Global Catalogue of Microorganisms (GCM) 10K type strain sequencing project: providing services to taxonomists for standard genome sequencing and annotation.</title>
        <authorList>
            <consortium name="The Broad Institute Genomics Platform"/>
            <consortium name="The Broad Institute Genome Sequencing Center for Infectious Disease"/>
            <person name="Wu L."/>
            <person name="Ma J."/>
        </authorList>
    </citation>
    <scope>NUCLEOTIDE SEQUENCE [LARGE SCALE GENOMIC DNA]</scope>
    <source>
        <strain evidence="2">KCTC 52660</strain>
    </source>
</reference>
<dbReference type="Pfam" id="PF09523">
    <property type="entry name" value="DUF2390"/>
    <property type="match status" value="1"/>
</dbReference>
<comment type="caution">
    <text evidence="1">The sequence shown here is derived from an EMBL/GenBank/DDBJ whole genome shotgun (WGS) entry which is preliminary data.</text>
</comment>
<protein>
    <submittedName>
        <fullName evidence="1">TIGR02444 family protein</fullName>
    </submittedName>
</protein>
<name>A0ABV7B4T2_9GAMM</name>
<gene>
    <name evidence="1" type="ORF">ACFODV_06470</name>
</gene>
<proteinExistence type="predicted"/>
<dbReference type="RefSeq" id="WP_379756449.1">
    <property type="nucleotide sequence ID" value="NZ_JBHRSQ010000009.1"/>
</dbReference>
<dbReference type="Proteomes" id="UP001595386">
    <property type="component" value="Unassembled WGS sequence"/>
</dbReference>
<accession>A0ABV7B4T2</accession>
<dbReference type="InterPro" id="IPR012659">
    <property type="entry name" value="CHP02444"/>
</dbReference>
<evidence type="ECO:0000313" key="2">
    <source>
        <dbReference type="Proteomes" id="UP001595386"/>
    </source>
</evidence>
<organism evidence="1 2">
    <name type="scientific">Halomonas tibetensis</name>
    <dbReference type="NCBI Taxonomy" id="2259590"/>
    <lineage>
        <taxon>Bacteria</taxon>
        <taxon>Pseudomonadati</taxon>
        <taxon>Pseudomonadota</taxon>
        <taxon>Gammaproteobacteria</taxon>
        <taxon>Oceanospirillales</taxon>
        <taxon>Halomonadaceae</taxon>
        <taxon>Halomonas</taxon>
    </lineage>
</organism>
<sequence>MTAILRARLTQQPLWEFALAFYGQQGVEQACLALQDQASVDVCELLWRCWLLYHGAVPGPTAEEGLVDALRWQREVTAPLRRLRRRLKQEACVRPGVAELRKTLKHAELQAERETLCRLERLALTASPAALTPAPSASVRGADKVLANALGLQKKTHLSTLHTLIASLDPPPAPR</sequence>
<evidence type="ECO:0000313" key="1">
    <source>
        <dbReference type="EMBL" id="MFC2991673.1"/>
    </source>
</evidence>
<keyword evidence="2" id="KW-1185">Reference proteome</keyword>
<dbReference type="EMBL" id="JBHRSQ010000009">
    <property type="protein sequence ID" value="MFC2991673.1"/>
    <property type="molecule type" value="Genomic_DNA"/>
</dbReference>